<protein>
    <submittedName>
        <fullName evidence="3">Uncharacterized protein</fullName>
    </submittedName>
</protein>
<dbReference type="PANTHER" id="PTHR34212:SF1">
    <property type="entry name" value="OS06G0106900 PROTEIN"/>
    <property type="match status" value="1"/>
</dbReference>
<evidence type="ECO:0000313" key="4">
    <source>
        <dbReference type="Proteomes" id="UP000825935"/>
    </source>
</evidence>
<feature type="compositionally biased region" description="Basic and acidic residues" evidence="2">
    <location>
        <begin position="104"/>
        <end position="116"/>
    </location>
</feature>
<keyword evidence="1" id="KW-0175">Coiled coil</keyword>
<feature type="compositionally biased region" description="Polar residues" evidence="2">
    <location>
        <begin position="94"/>
        <end position="103"/>
    </location>
</feature>
<reference evidence="3" key="1">
    <citation type="submission" date="2021-08" db="EMBL/GenBank/DDBJ databases">
        <title>WGS assembly of Ceratopteris richardii.</title>
        <authorList>
            <person name="Marchant D.B."/>
            <person name="Chen G."/>
            <person name="Jenkins J."/>
            <person name="Shu S."/>
            <person name="Leebens-Mack J."/>
            <person name="Grimwood J."/>
            <person name="Schmutz J."/>
            <person name="Soltis P."/>
            <person name="Soltis D."/>
            <person name="Chen Z.-H."/>
        </authorList>
    </citation>
    <scope>NUCLEOTIDE SEQUENCE</scope>
    <source>
        <strain evidence="3">Whitten #5841</strain>
        <tissue evidence="3">Leaf</tissue>
    </source>
</reference>
<accession>A0A8T2VIJ4</accession>
<evidence type="ECO:0000313" key="3">
    <source>
        <dbReference type="EMBL" id="KAH7445415.1"/>
    </source>
</evidence>
<keyword evidence="4" id="KW-1185">Reference proteome</keyword>
<comment type="caution">
    <text evidence="3">The sequence shown here is derived from an EMBL/GenBank/DDBJ whole genome shotgun (WGS) entry which is preliminary data.</text>
</comment>
<feature type="compositionally biased region" description="Basic and acidic residues" evidence="2">
    <location>
        <begin position="55"/>
        <end position="68"/>
    </location>
</feature>
<evidence type="ECO:0000256" key="1">
    <source>
        <dbReference type="SAM" id="Coils"/>
    </source>
</evidence>
<feature type="region of interest" description="Disordered" evidence="2">
    <location>
        <begin position="271"/>
        <end position="294"/>
    </location>
</feature>
<sequence length="294" mass="32636">MSSSENAPCSNSGQAGSTRKEKKKQAKEERDRLKQVEKKKRRLEKALATATAIRIELEKKKQRRKEEEQRLDEEGAALAEAVALQVLAEEESTPEASGTSSEVKSLDEPNEHHKDSISSVNSKYEEVKIKLMISNSGIHSSPKDSGICSTERSKAAEIAAGVAAAQAVAALRIAEEARAEAEAAKKAAEAAISQILDRRYFAVTEAKQQHVTFYSPNIEAERDALKAQLEETERRLKEKTRQVFHLEQSLDDMTQYLLRLKSNLSLQNNVSENERELSERGSTNLAESFHGTNS</sequence>
<feature type="compositionally biased region" description="Polar residues" evidence="2">
    <location>
        <begin position="280"/>
        <end position="294"/>
    </location>
</feature>
<dbReference type="OMA" id="IRENCEY"/>
<proteinExistence type="predicted"/>
<dbReference type="EMBL" id="CM035406">
    <property type="protein sequence ID" value="KAH7445415.1"/>
    <property type="molecule type" value="Genomic_DNA"/>
</dbReference>
<feature type="compositionally biased region" description="Basic and acidic residues" evidence="2">
    <location>
        <begin position="26"/>
        <end position="36"/>
    </location>
</feature>
<feature type="region of interest" description="Disordered" evidence="2">
    <location>
        <begin position="1"/>
        <end position="120"/>
    </location>
</feature>
<feature type="coiled-coil region" evidence="1">
    <location>
        <begin position="164"/>
        <end position="249"/>
    </location>
</feature>
<evidence type="ECO:0000256" key="2">
    <source>
        <dbReference type="SAM" id="MobiDB-lite"/>
    </source>
</evidence>
<gene>
    <name evidence="3" type="ORF">KP509_01G007800</name>
</gene>
<name>A0A8T2VIJ4_CERRI</name>
<organism evidence="3 4">
    <name type="scientific">Ceratopteris richardii</name>
    <name type="common">Triangle waterfern</name>
    <dbReference type="NCBI Taxonomy" id="49495"/>
    <lineage>
        <taxon>Eukaryota</taxon>
        <taxon>Viridiplantae</taxon>
        <taxon>Streptophyta</taxon>
        <taxon>Embryophyta</taxon>
        <taxon>Tracheophyta</taxon>
        <taxon>Polypodiopsida</taxon>
        <taxon>Polypodiidae</taxon>
        <taxon>Polypodiales</taxon>
        <taxon>Pteridineae</taxon>
        <taxon>Pteridaceae</taxon>
        <taxon>Parkerioideae</taxon>
        <taxon>Ceratopteris</taxon>
    </lineage>
</organism>
<feature type="compositionally biased region" description="Low complexity" evidence="2">
    <location>
        <begin position="76"/>
        <end position="87"/>
    </location>
</feature>
<dbReference type="AlphaFoldDB" id="A0A8T2VIJ4"/>
<dbReference type="Proteomes" id="UP000825935">
    <property type="component" value="Chromosome 1"/>
</dbReference>
<dbReference type="OrthoDB" id="1939301at2759"/>
<feature type="compositionally biased region" description="Polar residues" evidence="2">
    <location>
        <begin position="1"/>
        <end position="17"/>
    </location>
</feature>
<dbReference type="PANTHER" id="PTHR34212">
    <property type="entry name" value="OS02G0104200 PROTEIN"/>
    <property type="match status" value="1"/>
</dbReference>